<dbReference type="Proteomes" id="UP000698028">
    <property type="component" value="Unassembled WGS sequence"/>
</dbReference>
<dbReference type="EMBL" id="JAHVAH010000001">
    <property type="protein sequence ID" value="MBW0145200.1"/>
    <property type="molecule type" value="Genomic_DNA"/>
</dbReference>
<organism evidence="2 3">
    <name type="scientific">Sphingomicrobium clamense</name>
    <dbReference type="NCBI Taxonomy" id="2851013"/>
    <lineage>
        <taxon>Bacteria</taxon>
        <taxon>Pseudomonadati</taxon>
        <taxon>Pseudomonadota</taxon>
        <taxon>Alphaproteobacteria</taxon>
        <taxon>Sphingomonadales</taxon>
        <taxon>Sphingomonadaceae</taxon>
        <taxon>Sphingomicrobium</taxon>
    </lineage>
</organism>
<proteinExistence type="predicted"/>
<evidence type="ECO:0000259" key="1">
    <source>
        <dbReference type="Pfam" id="PF11160"/>
    </source>
</evidence>
<dbReference type="Pfam" id="PF11160">
    <property type="entry name" value="Hva1_TUDOR"/>
    <property type="match status" value="1"/>
</dbReference>
<evidence type="ECO:0000313" key="2">
    <source>
        <dbReference type="EMBL" id="MBW0145200.1"/>
    </source>
</evidence>
<gene>
    <name evidence="2" type="ORF">KTQ36_07815</name>
</gene>
<dbReference type="InterPro" id="IPR021331">
    <property type="entry name" value="Hva1_TUDOR"/>
</dbReference>
<evidence type="ECO:0000313" key="3">
    <source>
        <dbReference type="Proteomes" id="UP000698028"/>
    </source>
</evidence>
<feature type="domain" description="Hypervirulence associated protein TUDOR" evidence="1">
    <location>
        <begin position="8"/>
        <end position="66"/>
    </location>
</feature>
<protein>
    <submittedName>
        <fullName evidence="2">DUF2945 domain-containing protein</fullName>
    </submittedName>
</protein>
<comment type="caution">
    <text evidence="2">The sequence shown here is derived from an EMBL/GenBank/DDBJ whole genome shotgun (WGS) entry which is preliminary data.</text>
</comment>
<dbReference type="RefSeq" id="WP_218633124.1">
    <property type="nucleotide sequence ID" value="NZ_JAHVAH010000001.1"/>
</dbReference>
<keyword evidence="3" id="KW-1185">Reference proteome</keyword>
<accession>A0ABS6V6K6</accession>
<name>A0ABS6V6K6_9SPHN</name>
<sequence>MSNDFHRGDIVSWNTSQGKTKGHVIKRLTENCTIDDYDVKASEDNPKYLVETCETEERAAHKPDALTLVESSDVG</sequence>
<reference evidence="2 3" key="1">
    <citation type="submission" date="2021-07" db="EMBL/GenBank/DDBJ databases">
        <title>The draft genome sequence of Sphingomicrobium sp. B8.</title>
        <authorList>
            <person name="Mu L."/>
        </authorList>
    </citation>
    <scope>NUCLEOTIDE SEQUENCE [LARGE SCALE GENOMIC DNA]</scope>
    <source>
        <strain evidence="2 3">B8</strain>
    </source>
</reference>